<evidence type="ECO:0000313" key="3">
    <source>
        <dbReference type="Proteomes" id="UP001488838"/>
    </source>
</evidence>
<protein>
    <submittedName>
        <fullName evidence="2">Uncharacterized protein</fullName>
    </submittedName>
</protein>
<sequence length="608" mass="70007">MFTRHSAFSSKNNETSLLHLLGFFSCHLQKSVTSERNFRLAKIRALQPLRVMKVEFEFNSLEFQRHKGQGFYKRKLSKGTVGEVREEGGNTGVLKDVPLPEEWQVHMFVNNKKQDKAAEVVKNELGKRSKVKQGTVGSSSQQRNIYRLPEVSKNEKKVKMEGGVQHLQRSPANAKEQGFADETIDDPSLVIDFKNYLVCFSSSCLSKAVLVQNIKEGLEQGISLTHQVTSTLITTSRGTGKWKSNNNNPKVLNEGDTIEPKFHRKQQGVKMPLNDSPVYLLGIPFGQECRLAFCIKKLEILPIGPVVAPPMSGVDLVPIETAQLDLHDESCLPARGKMIEMICPYQTYSLVLLLTNATRFGDMENTCCELDGDHQPLERLSTRSLKVKERGEEGQEKEEGDREDQGKEERRMKKRGRSMGNRNRGSIRENRNRRGRTRRKRKRKVKVREKKRHTGRIKEKEEDEEVQWKEEEEWKDQGKEEEEREGRGEKKEQREDQQRKNPRNQPEGSTLINELWGDGRGMVLVEKEDGRGESRKGRDGKLQLGCNILKNNDYDDVVVEFSVFERKTAKPIFFEKVREKLSRKGPKPSEKERVLQPKQQQQQLCYLF</sequence>
<reference evidence="2 3" key="1">
    <citation type="journal article" date="2023" name="bioRxiv">
        <title>Conserved and derived expression patterns and positive selection on dental genes reveal complex evolutionary context of ever-growing rodent molars.</title>
        <authorList>
            <person name="Calamari Z.T."/>
            <person name="Song A."/>
            <person name="Cohen E."/>
            <person name="Akter M."/>
            <person name="Roy R.D."/>
            <person name="Hallikas O."/>
            <person name="Christensen M.M."/>
            <person name="Li P."/>
            <person name="Marangoni P."/>
            <person name="Jernvall J."/>
            <person name="Klein O.D."/>
        </authorList>
    </citation>
    <scope>NUCLEOTIDE SEQUENCE [LARGE SCALE GENOMIC DNA]</scope>
    <source>
        <strain evidence="2">V071</strain>
    </source>
</reference>
<feature type="compositionally biased region" description="Basic and acidic residues" evidence="1">
    <location>
        <begin position="379"/>
        <end position="411"/>
    </location>
</feature>
<feature type="region of interest" description="Disordered" evidence="1">
    <location>
        <begin position="379"/>
        <end position="516"/>
    </location>
</feature>
<proteinExistence type="predicted"/>
<feature type="non-terminal residue" evidence="2">
    <location>
        <position position="608"/>
    </location>
</feature>
<feature type="compositionally biased region" description="Basic and acidic residues" evidence="1">
    <location>
        <begin position="484"/>
        <end position="499"/>
    </location>
</feature>
<feature type="region of interest" description="Disordered" evidence="1">
    <location>
        <begin position="579"/>
        <end position="603"/>
    </location>
</feature>
<feature type="compositionally biased region" description="Polar residues" evidence="1">
    <location>
        <begin position="503"/>
        <end position="512"/>
    </location>
</feature>
<feature type="compositionally biased region" description="Acidic residues" evidence="1">
    <location>
        <begin position="461"/>
        <end position="483"/>
    </location>
</feature>
<evidence type="ECO:0000256" key="1">
    <source>
        <dbReference type="SAM" id="MobiDB-lite"/>
    </source>
</evidence>
<comment type="caution">
    <text evidence="2">The sequence shown here is derived from an EMBL/GenBank/DDBJ whole genome shotgun (WGS) entry which is preliminary data.</text>
</comment>
<dbReference type="PROSITE" id="PS51257">
    <property type="entry name" value="PROKAR_LIPOPROTEIN"/>
    <property type="match status" value="1"/>
</dbReference>
<feature type="compositionally biased region" description="Basic residues" evidence="1">
    <location>
        <begin position="433"/>
        <end position="455"/>
    </location>
</feature>
<gene>
    <name evidence="2" type="ORF">U0070_007467</name>
</gene>
<dbReference type="EMBL" id="JBBHLL010000204">
    <property type="protein sequence ID" value="KAK7810103.1"/>
    <property type="molecule type" value="Genomic_DNA"/>
</dbReference>
<accession>A0AAW0I7N6</accession>
<keyword evidence="3" id="KW-1185">Reference proteome</keyword>
<dbReference type="AlphaFoldDB" id="A0AAW0I7N6"/>
<name>A0AAW0I7N6_MYOGA</name>
<evidence type="ECO:0000313" key="2">
    <source>
        <dbReference type="EMBL" id="KAK7810103.1"/>
    </source>
</evidence>
<dbReference type="Proteomes" id="UP001488838">
    <property type="component" value="Unassembled WGS sequence"/>
</dbReference>
<feature type="compositionally biased region" description="Basic and acidic residues" evidence="1">
    <location>
        <begin position="579"/>
        <end position="595"/>
    </location>
</feature>
<organism evidence="2 3">
    <name type="scientific">Myodes glareolus</name>
    <name type="common">Bank vole</name>
    <name type="synonym">Clethrionomys glareolus</name>
    <dbReference type="NCBI Taxonomy" id="447135"/>
    <lineage>
        <taxon>Eukaryota</taxon>
        <taxon>Metazoa</taxon>
        <taxon>Chordata</taxon>
        <taxon>Craniata</taxon>
        <taxon>Vertebrata</taxon>
        <taxon>Euteleostomi</taxon>
        <taxon>Mammalia</taxon>
        <taxon>Eutheria</taxon>
        <taxon>Euarchontoglires</taxon>
        <taxon>Glires</taxon>
        <taxon>Rodentia</taxon>
        <taxon>Myomorpha</taxon>
        <taxon>Muroidea</taxon>
        <taxon>Cricetidae</taxon>
        <taxon>Arvicolinae</taxon>
        <taxon>Myodes</taxon>
    </lineage>
</organism>